<dbReference type="Proteomes" id="UP000652761">
    <property type="component" value="Unassembled WGS sequence"/>
</dbReference>
<evidence type="ECO:0000313" key="1">
    <source>
        <dbReference type="EMBL" id="MQL80995.1"/>
    </source>
</evidence>
<proteinExistence type="predicted"/>
<dbReference type="EMBL" id="NMUH01000540">
    <property type="protein sequence ID" value="MQL80995.1"/>
    <property type="molecule type" value="Genomic_DNA"/>
</dbReference>
<comment type="caution">
    <text evidence="1">The sequence shown here is derived from an EMBL/GenBank/DDBJ whole genome shotgun (WGS) entry which is preliminary data.</text>
</comment>
<reference evidence="1" key="1">
    <citation type="submission" date="2017-07" db="EMBL/GenBank/DDBJ databases">
        <title>Taro Niue Genome Assembly and Annotation.</title>
        <authorList>
            <person name="Atibalentja N."/>
            <person name="Keating K."/>
            <person name="Fields C.J."/>
        </authorList>
    </citation>
    <scope>NUCLEOTIDE SEQUENCE</scope>
    <source>
        <strain evidence="1">Niue_2</strain>
        <tissue evidence="1">Leaf</tissue>
    </source>
</reference>
<sequence>MFAFVLFLLSETKNVPIARWRVEYKALGRGGGGGQLGPHLAGSQLGPLHHNAGRLEYRSNITVIK</sequence>
<accession>A0A843UBW3</accession>
<keyword evidence="2" id="KW-1185">Reference proteome</keyword>
<dbReference type="AlphaFoldDB" id="A0A843UBW3"/>
<organism evidence="1 2">
    <name type="scientific">Colocasia esculenta</name>
    <name type="common">Wild taro</name>
    <name type="synonym">Arum esculentum</name>
    <dbReference type="NCBI Taxonomy" id="4460"/>
    <lineage>
        <taxon>Eukaryota</taxon>
        <taxon>Viridiplantae</taxon>
        <taxon>Streptophyta</taxon>
        <taxon>Embryophyta</taxon>
        <taxon>Tracheophyta</taxon>
        <taxon>Spermatophyta</taxon>
        <taxon>Magnoliopsida</taxon>
        <taxon>Liliopsida</taxon>
        <taxon>Araceae</taxon>
        <taxon>Aroideae</taxon>
        <taxon>Colocasieae</taxon>
        <taxon>Colocasia</taxon>
    </lineage>
</organism>
<name>A0A843UBW3_COLES</name>
<protein>
    <submittedName>
        <fullName evidence="1">Uncharacterized protein</fullName>
    </submittedName>
</protein>
<gene>
    <name evidence="1" type="ORF">Taro_013449</name>
</gene>
<evidence type="ECO:0000313" key="2">
    <source>
        <dbReference type="Proteomes" id="UP000652761"/>
    </source>
</evidence>